<evidence type="ECO:0008006" key="3">
    <source>
        <dbReference type="Google" id="ProtNLM"/>
    </source>
</evidence>
<dbReference type="Pfam" id="PF20242">
    <property type="entry name" value="Emfourin"/>
    <property type="match status" value="1"/>
</dbReference>
<evidence type="ECO:0000313" key="2">
    <source>
        <dbReference type="Proteomes" id="UP000236754"/>
    </source>
</evidence>
<sequence>MRIEVVRSGGFAAIPRRATLDTAGRSDAALLESLARSALDSPGPARPPVPDGFGYVLTVDGREVRCADPGLTPAQRELITHVLHEGA</sequence>
<evidence type="ECO:0000313" key="1">
    <source>
        <dbReference type="EMBL" id="SEF45665.1"/>
    </source>
</evidence>
<dbReference type="Proteomes" id="UP000236754">
    <property type="component" value="Unassembled WGS sequence"/>
</dbReference>
<dbReference type="EMBL" id="FNVU01000001">
    <property type="protein sequence ID" value="SEF45665.1"/>
    <property type="molecule type" value="Genomic_DNA"/>
</dbReference>
<dbReference type="InterPro" id="IPR049457">
    <property type="entry name" value="Emfourin"/>
</dbReference>
<gene>
    <name evidence="1" type="ORF">SAMN05216223_1014</name>
</gene>
<dbReference type="RefSeq" id="WP_103883460.1">
    <property type="nucleotide sequence ID" value="NZ_FNVU01000001.1"/>
</dbReference>
<proteinExistence type="predicted"/>
<name>A0A1H5S4Z2_9ACTN</name>
<dbReference type="OrthoDB" id="6956709at2"/>
<reference evidence="1 2" key="1">
    <citation type="submission" date="2016-10" db="EMBL/GenBank/DDBJ databases">
        <authorList>
            <person name="de Groot N.N."/>
        </authorList>
    </citation>
    <scope>NUCLEOTIDE SEQUENCE [LARGE SCALE GENOMIC DNA]</scope>
    <source>
        <strain evidence="1 2">CGMCC 4.2023</strain>
    </source>
</reference>
<protein>
    <recommendedName>
        <fullName evidence="3">Metalloprotease</fullName>
    </recommendedName>
</protein>
<organism evidence="1 2">
    <name type="scientific">Actinacidiphila yanglinensis</name>
    <dbReference type="NCBI Taxonomy" id="310779"/>
    <lineage>
        <taxon>Bacteria</taxon>
        <taxon>Bacillati</taxon>
        <taxon>Actinomycetota</taxon>
        <taxon>Actinomycetes</taxon>
        <taxon>Kitasatosporales</taxon>
        <taxon>Streptomycetaceae</taxon>
        <taxon>Actinacidiphila</taxon>
    </lineage>
</organism>
<accession>A0A1H5S4Z2</accession>
<keyword evidence="2" id="KW-1185">Reference proteome</keyword>
<dbReference type="AlphaFoldDB" id="A0A1H5S4Z2"/>